<evidence type="ECO:0000313" key="15">
    <source>
        <dbReference type="Proteomes" id="UP000076632"/>
    </source>
</evidence>
<dbReference type="InParanoid" id="A0A165JB52"/>
<dbReference type="FunFam" id="4.10.1000.10:FF:000012">
    <property type="entry name" value="cleavage and polyadenylation specificity factor subunit 4"/>
    <property type="match status" value="1"/>
</dbReference>
<keyword evidence="8 12" id="KW-0694">RNA-binding</keyword>
<dbReference type="GeneID" id="28900739"/>
<feature type="domain" description="C3H1-type" evidence="13">
    <location>
        <begin position="132"/>
        <end position="159"/>
    </location>
</feature>
<dbReference type="RefSeq" id="XP_018191553.1">
    <property type="nucleotide sequence ID" value="XM_018335602.1"/>
</dbReference>
<dbReference type="InterPro" id="IPR000571">
    <property type="entry name" value="Znf_CCCH"/>
</dbReference>
<dbReference type="EMBL" id="KV407454">
    <property type="protein sequence ID" value="KZF25998.1"/>
    <property type="molecule type" value="Genomic_DNA"/>
</dbReference>
<dbReference type="GO" id="GO:0031124">
    <property type="term" value="P:mRNA 3'-end processing"/>
    <property type="evidence" value="ECO:0007669"/>
    <property type="project" value="UniProtKB-UniRule"/>
</dbReference>
<dbReference type="STRING" id="1328760.A0A165JB52"/>
<dbReference type="PANTHER" id="PTHR23102:SF24">
    <property type="entry name" value="CLEAVAGE AND POLYADENYLATION SPECIFICITY FACTOR SUBUNIT 4"/>
    <property type="match status" value="1"/>
</dbReference>
<accession>A0A165JB52</accession>
<evidence type="ECO:0000256" key="5">
    <source>
        <dbReference type="ARBA" id="ARBA00022737"/>
    </source>
</evidence>
<dbReference type="InterPro" id="IPR036855">
    <property type="entry name" value="Znf_CCCH_sf"/>
</dbReference>
<dbReference type="OMA" id="SKECLWY"/>
<dbReference type="Gene3D" id="4.10.1000.10">
    <property type="entry name" value="Zinc finger, CCCH-type"/>
    <property type="match status" value="1"/>
</dbReference>
<dbReference type="Pfam" id="PF18345">
    <property type="entry name" value="zf_CCCH_4"/>
    <property type="match status" value="1"/>
</dbReference>
<feature type="zinc finger region" description="C3H1-type" evidence="11">
    <location>
        <begin position="103"/>
        <end position="131"/>
    </location>
</feature>
<comment type="subcellular location">
    <subcellularLocation>
        <location evidence="1 12">Nucleus</location>
    </subcellularLocation>
</comment>
<dbReference type="SMART" id="SM00356">
    <property type="entry name" value="ZnF_C3H1"/>
    <property type="match status" value="4"/>
</dbReference>
<reference evidence="14 15" key="1">
    <citation type="journal article" date="2016" name="Fungal Biol.">
        <title>The genome of Xylona heveae provides a window into fungal endophytism.</title>
        <authorList>
            <person name="Gazis R."/>
            <person name="Kuo A."/>
            <person name="Riley R."/>
            <person name="LaButti K."/>
            <person name="Lipzen A."/>
            <person name="Lin J."/>
            <person name="Amirebrahimi M."/>
            <person name="Hesse C.N."/>
            <person name="Spatafora J.W."/>
            <person name="Henrissat B."/>
            <person name="Hainaut M."/>
            <person name="Grigoriev I.V."/>
            <person name="Hibbett D.S."/>
        </authorList>
    </citation>
    <scope>NUCLEOTIDE SEQUENCE [LARGE SCALE GENOMIC DNA]</scope>
    <source>
        <strain evidence="14 15">TC161</strain>
    </source>
</reference>
<feature type="zinc finger region" description="C3H1-type" evidence="11">
    <location>
        <begin position="132"/>
        <end position="159"/>
    </location>
</feature>
<evidence type="ECO:0000256" key="12">
    <source>
        <dbReference type="RuleBase" id="RU369008"/>
    </source>
</evidence>
<dbReference type="GO" id="GO:0005847">
    <property type="term" value="C:mRNA cleavage and polyadenylation specificity factor complex"/>
    <property type="evidence" value="ECO:0007669"/>
    <property type="project" value="EnsemblFungi"/>
</dbReference>
<evidence type="ECO:0000256" key="2">
    <source>
        <dbReference type="ARBA" id="ARBA00008907"/>
    </source>
</evidence>
<feature type="domain" description="C3H1-type" evidence="13">
    <location>
        <begin position="103"/>
        <end position="131"/>
    </location>
</feature>
<keyword evidence="5 12" id="KW-0677">Repeat</keyword>
<comment type="similarity">
    <text evidence="2 12">Belongs to the CPSF4/YTH1 family.</text>
</comment>
<evidence type="ECO:0000256" key="8">
    <source>
        <dbReference type="ARBA" id="ARBA00022884"/>
    </source>
</evidence>
<dbReference type="GO" id="GO:0005829">
    <property type="term" value="C:cytosol"/>
    <property type="evidence" value="ECO:0007669"/>
    <property type="project" value="EnsemblFungi"/>
</dbReference>
<organism evidence="14 15">
    <name type="scientific">Xylona heveae (strain CBS 132557 / TC161)</name>
    <dbReference type="NCBI Taxonomy" id="1328760"/>
    <lineage>
        <taxon>Eukaryota</taxon>
        <taxon>Fungi</taxon>
        <taxon>Dikarya</taxon>
        <taxon>Ascomycota</taxon>
        <taxon>Pezizomycotina</taxon>
        <taxon>Xylonomycetes</taxon>
        <taxon>Xylonales</taxon>
        <taxon>Xylonaceae</taxon>
        <taxon>Xylona</taxon>
    </lineage>
</organism>
<keyword evidence="4 11" id="KW-0479">Metal-binding</keyword>
<evidence type="ECO:0000256" key="10">
    <source>
        <dbReference type="ARBA" id="ARBA00024826"/>
    </source>
</evidence>
<keyword evidence="15" id="KW-1185">Reference proteome</keyword>
<evidence type="ECO:0000256" key="1">
    <source>
        <dbReference type="ARBA" id="ARBA00004123"/>
    </source>
</evidence>
<dbReference type="FunCoup" id="A0A165JB52">
    <property type="interactions" value="68"/>
</dbReference>
<dbReference type="AlphaFoldDB" id="A0A165JB52"/>
<feature type="domain" description="C3H1-type" evidence="13">
    <location>
        <begin position="75"/>
        <end position="102"/>
    </location>
</feature>
<evidence type="ECO:0000256" key="7">
    <source>
        <dbReference type="ARBA" id="ARBA00022833"/>
    </source>
</evidence>
<dbReference type="GO" id="GO:0003723">
    <property type="term" value="F:RNA binding"/>
    <property type="evidence" value="ECO:0007669"/>
    <property type="project" value="UniProtKB-UniRule"/>
</dbReference>
<evidence type="ECO:0000256" key="4">
    <source>
        <dbReference type="ARBA" id="ARBA00022723"/>
    </source>
</evidence>
<dbReference type="Proteomes" id="UP000076632">
    <property type="component" value="Unassembled WGS sequence"/>
</dbReference>
<gene>
    <name evidence="14" type="ORF">L228DRAFT_2741</name>
</gene>
<dbReference type="OrthoDB" id="1914176at2759"/>
<keyword evidence="9 12" id="KW-0539">Nucleus</keyword>
<keyword evidence="3 12" id="KW-0507">mRNA processing</keyword>
<evidence type="ECO:0000256" key="11">
    <source>
        <dbReference type="PROSITE-ProRule" id="PRU00723"/>
    </source>
</evidence>
<dbReference type="InterPro" id="IPR045348">
    <property type="entry name" value="CPSF4/Yth1"/>
</dbReference>
<proteinExistence type="inferred from homology"/>
<keyword evidence="6 11" id="KW-0863">Zinc-finger</keyword>
<evidence type="ECO:0000313" key="14">
    <source>
        <dbReference type="EMBL" id="KZF25998.1"/>
    </source>
</evidence>
<dbReference type="Gene3D" id="3.30.1370.210">
    <property type="match status" value="1"/>
</dbReference>
<dbReference type="GO" id="GO:0008270">
    <property type="term" value="F:zinc ion binding"/>
    <property type="evidence" value="ECO:0007669"/>
    <property type="project" value="UniProtKB-KW"/>
</dbReference>
<evidence type="ECO:0000256" key="6">
    <source>
        <dbReference type="ARBA" id="ARBA00022771"/>
    </source>
</evidence>
<sequence length="162" mass="18467">MVAEVDAQPKLVTSQAAAQILDPSAAPAYNFGFSDFLKREYRFGLDPNRPFCKAFIQGHCPLGKDCPDKHHVSSSFNNLVCKHWLRGLCKKGDACEFLHEYNLRRMPECNFFARNLYCSNGDECLYLHIDPASRLPPCPHYDKGFCPLGPRCSKKHTCLRQR</sequence>
<keyword evidence="7 11" id="KW-0862">Zinc</keyword>
<dbReference type="Pfam" id="PF00642">
    <property type="entry name" value="zf-CCCH"/>
    <property type="match status" value="1"/>
</dbReference>
<feature type="zinc finger region" description="C3H1-type" evidence="11">
    <location>
        <begin position="46"/>
        <end position="73"/>
    </location>
</feature>
<dbReference type="PROSITE" id="PS50103">
    <property type="entry name" value="ZF_C3H1"/>
    <property type="match status" value="4"/>
</dbReference>
<feature type="zinc finger region" description="C3H1-type" evidence="11">
    <location>
        <begin position="75"/>
        <end position="102"/>
    </location>
</feature>
<dbReference type="Pfam" id="PF14608">
    <property type="entry name" value="zf-CCCH_2"/>
    <property type="match status" value="2"/>
</dbReference>
<evidence type="ECO:0000259" key="13">
    <source>
        <dbReference type="PROSITE" id="PS50103"/>
    </source>
</evidence>
<feature type="domain" description="C3H1-type" evidence="13">
    <location>
        <begin position="46"/>
        <end position="73"/>
    </location>
</feature>
<name>A0A165JB52_XYLHT</name>
<protein>
    <recommendedName>
        <fullName evidence="12">mRNA 3'-end-processing protein</fullName>
    </recommendedName>
</protein>
<comment type="function">
    <text evidence="10 12">Component of the cleavage factor I (CF I) involved in pre-mRNA 3'-end processing.</text>
</comment>
<evidence type="ECO:0000256" key="3">
    <source>
        <dbReference type="ARBA" id="ARBA00022664"/>
    </source>
</evidence>
<evidence type="ECO:0000256" key="9">
    <source>
        <dbReference type="ARBA" id="ARBA00023242"/>
    </source>
</evidence>
<dbReference type="PANTHER" id="PTHR23102">
    <property type="entry name" value="CLEAVAGE AND POLYADENYLATION SPECIFICITY FACTOR SUBUNIT 4-RELATED"/>
    <property type="match status" value="1"/>
</dbReference>
<dbReference type="SUPFAM" id="SSF90229">
    <property type="entry name" value="CCCH zinc finger"/>
    <property type="match status" value="1"/>
</dbReference>